<dbReference type="EC" id="2.3.1.234" evidence="1"/>
<reference evidence="1" key="1">
    <citation type="submission" date="2021-08" db="EMBL/GenBank/DDBJ databases">
        <title>Novel anaerobic bacterium isolated from sea squirt in East Sea, Republic of Korea.</title>
        <authorList>
            <person name="Nguyen T.H."/>
            <person name="Li Z."/>
            <person name="Lee Y.-J."/>
            <person name="Ko J."/>
            <person name="Kim S.-G."/>
        </authorList>
    </citation>
    <scope>NUCLEOTIDE SEQUENCE</scope>
    <source>
        <strain evidence="1">KCTC 25031</strain>
    </source>
</reference>
<sequence length="234" mass="25699">MALILNIETATEVCSVSLSQDGVVTHIKENKEGLNHANLLTVFIEDIFKEADIKATNLDAVAISSGPGSYTGLRIGVSAAKGICYGAQIPLISISTLQAMAHHAATDTSIEKKDETLFASLIDARRMEVFAAFYDAQNIIHRNIAADIIDNESYRDILDNHPVVFVGNGVDKCKDELDHPNAILKGDIKASSAYFAPIAEEKFKKEEFEDIAYFEPFYLKDFVVTQSKKNILGK</sequence>
<dbReference type="Proteomes" id="UP000826212">
    <property type="component" value="Chromosome"/>
</dbReference>
<evidence type="ECO:0000313" key="2">
    <source>
        <dbReference type="Proteomes" id="UP000826212"/>
    </source>
</evidence>
<evidence type="ECO:0000313" key="1">
    <source>
        <dbReference type="EMBL" id="QZE14170.1"/>
    </source>
</evidence>
<dbReference type="EMBL" id="CP081303">
    <property type="protein sequence ID" value="QZE14170.1"/>
    <property type="molecule type" value="Genomic_DNA"/>
</dbReference>
<keyword evidence="1" id="KW-0808">Transferase</keyword>
<keyword evidence="2" id="KW-1185">Reference proteome</keyword>
<accession>A0AC61NEZ0</accession>
<gene>
    <name evidence="1" type="primary">tsaB</name>
    <name evidence="1" type="ORF">K4L44_16855</name>
</gene>
<proteinExistence type="predicted"/>
<name>A0AC61NEZ0_9BACT</name>
<keyword evidence="1" id="KW-0012">Acyltransferase</keyword>
<organism evidence="1 2">
    <name type="scientific">Halosquirtibacter laminarini</name>
    <dbReference type="NCBI Taxonomy" id="3374600"/>
    <lineage>
        <taxon>Bacteria</taxon>
        <taxon>Pseudomonadati</taxon>
        <taxon>Bacteroidota</taxon>
        <taxon>Bacteroidia</taxon>
        <taxon>Marinilabiliales</taxon>
        <taxon>Prolixibacteraceae</taxon>
        <taxon>Halosquirtibacter</taxon>
    </lineage>
</organism>
<protein>
    <submittedName>
        <fullName evidence="1">tRNA (Adenosine(37)-N6)-threonylcarbamoyltransferase complex dimerization subunit type 1 TsaB</fullName>
        <ecNumber evidence="1">2.3.1.234</ecNumber>
    </submittedName>
</protein>